<dbReference type="InterPro" id="IPR002052">
    <property type="entry name" value="DNA_methylase_N6_adenine_CS"/>
</dbReference>
<evidence type="ECO:0000313" key="9">
    <source>
        <dbReference type="Proteomes" id="UP001548590"/>
    </source>
</evidence>
<keyword evidence="9" id="KW-1185">Reference proteome</keyword>
<dbReference type="InterPro" id="IPR004556">
    <property type="entry name" value="HemK-like"/>
</dbReference>
<organism evidence="8 9">
    <name type="scientific">Uliginosibacterium paludis</name>
    <dbReference type="NCBI Taxonomy" id="1615952"/>
    <lineage>
        <taxon>Bacteria</taxon>
        <taxon>Pseudomonadati</taxon>
        <taxon>Pseudomonadota</taxon>
        <taxon>Betaproteobacteria</taxon>
        <taxon>Rhodocyclales</taxon>
        <taxon>Zoogloeaceae</taxon>
        <taxon>Uliginosibacterium</taxon>
    </lineage>
</organism>
<dbReference type="Gene3D" id="1.10.8.10">
    <property type="entry name" value="DNA helicase RuvA subunit, C-terminal domain"/>
    <property type="match status" value="1"/>
</dbReference>
<dbReference type="PROSITE" id="PS00092">
    <property type="entry name" value="N6_MTASE"/>
    <property type="match status" value="1"/>
</dbReference>
<keyword evidence="3 5" id="KW-0949">S-adenosyl-L-methionine</keyword>
<evidence type="ECO:0000259" key="6">
    <source>
        <dbReference type="Pfam" id="PF05175"/>
    </source>
</evidence>
<feature type="binding site" evidence="5">
    <location>
        <begin position="119"/>
        <end position="123"/>
    </location>
    <ligand>
        <name>S-adenosyl-L-methionine</name>
        <dbReference type="ChEBI" id="CHEBI:59789"/>
    </ligand>
</feature>
<dbReference type="Pfam" id="PF17827">
    <property type="entry name" value="PrmC_N"/>
    <property type="match status" value="1"/>
</dbReference>
<proteinExistence type="inferred from homology"/>
<dbReference type="Proteomes" id="UP001548590">
    <property type="component" value="Unassembled WGS sequence"/>
</dbReference>
<dbReference type="Gene3D" id="3.40.50.150">
    <property type="entry name" value="Vaccinia Virus protein VP39"/>
    <property type="match status" value="1"/>
</dbReference>
<gene>
    <name evidence="5 8" type="primary">prmC</name>
    <name evidence="8" type="ORF">ABVT11_13225</name>
</gene>
<feature type="domain" description="Release factor glutamine methyltransferase N-terminal" evidence="7">
    <location>
        <begin position="12"/>
        <end position="73"/>
    </location>
</feature>
<keyword evidence="2 5" id="KW-0808">Transferase</keyword>
<feature type="binding site" evidence="5">
    <location>
        <position position="169"/>
    </location>
    <ligand>
        <name>S-adenosyl-L-methionine</name>
        <dbReference type="ChEBI" id="CHEBI:59789"/>
    </ligand>
</feature>
<feature type="domain" description="Methyltransferase small" evidence="6">
    <location>
        <begin position="108"/>
        <end position="192"/>
    </location>
</feature>
<dbReference type="EMBL" id="JBEWLZ010000007">
    <property type="protein sequence ID" value="MET1490792.1"/>
    <property type="molecule type" value="Genomic_DNA"/>
</dbReference>
<evidence type="ECO:0000259" key="7">
    <source>
        <dbReference type="Pfam" id="PF17827"/>
    </source>
</evidence>
<dbReference type="EC" id="2.1.1.297" evidence="5"/>
<comment type="similarity">
    <text evidence="5">Belongs to the protein N5-glutamine methyltransferase family. PrmC subfamily.</text>
</comment>
<dbReference type="NCBIfam" id="TIGR00536">
    <property type="entry name" value="hemK_fam"/>
    <property type="match status" value="1"/>
</dbReference>
<dbReference type="InterPro" id="IPR029063">
    <property type="entry name" value="SAM-dependent_MTases_sf"/>
</dbReference>
<feature type="binding site" evidence="5">
    <location>
        <begin position="184"/>
        <end position="187"/>
    </location>
    <ligand>
        <name>substrate</name>
    </ligand>
</feature>
<dbReference type="GO" id="GO:0102559">
    <property type="term" value="F:peptide chain release factor N(5)-glutamine methyltransferase activity"/>
    <property type="evidence" value="ECO:0007669"/>
    <property type="project" value="UniProtKB-EC"/>
</dbReference>
<keyword evidence="1 5" id="KW-0489">Methyltransferase</keyword>
<feature type="binding site" evidence="5">
    <location>
        <position position="142"/>
    </location>
    <ligand>
        <name>S-adenosyl-L-methionine</name>
        <dbReference type="ChEBI" id="CHEBI:59789"/>
    </ligand>
</feature>
<accession>A0ABV2CSB1</accession>
<dbReference type="InterPro" id="IPR007848">
    <property type="entry name" value="Small_mtfrase_dom"/>
</dbReference>
<dbReference type="InterPro" id="IPR040758">
    <property type="entry name" value="PrmC_N"/>
</dbReference>
<dbReference type="Pfam" id="PF05175">
    <property type="entry name" value="MTS"/>
    <property type="match status" value="1"/>
</dbReference>
<dbReference type="InterPro" id="IPR019874">
    <property type="entry name" value="RF_methyltr_PrmC"/>
</dbReference>
<feature type="binding site" evidence="5">
    <location>
        <position position="184"/>
    </location>
    <ligand>
        <name>S-adenosyl-L-methionine</name>
        <dbReference type="ChEBI" id="CHEBI:59789"/>
    </ligand>
</feature>
<comment type="caution">
    <text evidence="8">The sequence shown here is derived from an EMBL/GenBank/DDBJ whole genome shotgun (WGS) entry which is preliminary data.</text>
</comment>
<dbReference type="GO" id="GO:0032259">
    <property type="term" value="P:methylation"/>
    <property type="evidence" value="ECO:0007669"/>
    <property type="project" value="UniProtKB-KW"/>
</dbReference>
<evidence type="ECO:0000256" key="2">
    <source>
        <dbReference type="ARBA" id="ARBA00022679"/>
    </source>
</evidence>
<evidence type="ECO:0000256" key="1">
    <source>
        <dbReference type="ARBA" id="ARBA00022603"/>
    </source>
</evidence>
<comment type="function">
    <text evidence="5">Methylates the class 1 translation termination release factors RF1/PrfA and RF2/PrfB on the glutamine residue of the universally conserved GGQ motif.</text>
</comment>
<dbReference type="SUPFAM" id="SSF53335">
    <property type="entry name" value="S-adenosyl-L-methionine-dependent methyltransferases"/>
    <property type="match status" value="1"/>
</dbReference>
<sequence>MSSLPASLGEALARARGRVEQGDARILLREASGATAAQLIAFQERPLAPAAALRYMEWLDRRAKGEPVAHILGEREFYGRSFRVNAATLIPRPETELLVELALHFLGERTRPGSLLDLGTGSGAIAISVALESPATTVTACDFSPSALDVAQANAMALGAPVRFVSGSWFGPLEGERFDCIVSNPPYIAEGDPHLSTGDLRYEPLTALASGRDGLNDIRKIIAAAPRHLNPGAWLLLEHGYNQAGQVSDLLEDAGFNAIQSWRDLAGIERVSGGYL</sequence>
<dbReference type="NCBIfam" id="TIGR03534">
    <property type="entry name" value="RF_mod_PrmC"/>
    <property type="match status" value="1"/>
</dbReference>
<evidence type="ECO:0000256" key="3">
    <source>
        <dbReference type="ARBA" id="ARBA00022691"/>
    </source>
</evidence>
<dbReference type="RefSeq" id="WP_345925868.1">
    <property type="nucleotide sequence ID" value="NZ_JBDIVF010000002.1"/>
</dbReference>
<dbReference type="PANTHER" id="PTHR18895">
    <property type="entry name" value="HEMK METHYLTRANSFERASE"/>
    <property type="match status" value="1"/>
</dbReference>
<protein>
    <recommendedName>
        <fullName evidence="5">Release factor glutamine methyltransferase</fullName>
        <shortName evidence="5">RF MTase</shortName>
        <ecNumber evidence="5">2.1.1.297</ecNumber>
    </recommendedName>
    <alternativeName>
        <fullName evidence="5">N5-glutamine methyltransferase PrmC</fullName>
    </alternativeName>
    <alternativeName>
        <fullName evidence="5">Protein-(glutamine-N5) MTase PrmC</fullName>
    </alternativeName>
    <alternativeName>
        <fullName evidence="5">Protein-glutamine N-methyltransferase PrmC</fullName>
    </alternativeName>
</protein>
<comment type="catalytic activity">
    <reaction evidence="4 5">
        <text>L-glutaminyl-[peptide chain release factor] + S-adenosyl-L-methionine = N(5)-methyl-L-glutaminyl-[peptide chain release factor] + S-adenosyl-L-homocysteine + H(+)</text>
        <dbReference type="Rhea" id="RHEA:42896"/>
        <dbReference type="Rhea" id="RHEA-COMP:10271"/>
        <dbReference type="Rhea" id="RHEA-COMP:10272"/>
        <dbReference type="ChEBI" id="CHEBI:15378"/>
        <dbReference type="ChEBI" id="CHEBI:30011"/>
        <dbReference type="ChEBI" id="CHEBI:57856"/>
        <dbReference type="ChEBI" id="CHEBI:59789"/>
        <dbReference type="ChEBI" id="CHEBI:61891"/>
        <dbReference type="EC" id="2.1.1.297"/>
    </reaction>
</comment>
<name>A0ABV2CSB1_9RHOO</name>
<dbReference type="InterPro" id="IPR050320">
    <property type="entry name" value="N5-glutamine_MTase"/>
</dbReference>
<dbReference type="HAMAP" id="MF_02126">
    <property type="entry name" value="RF_methyltr_PrmC"/>
    <property type="match status" value="1"/>
</dbReference>
<dbReference type="PANTHER" id="PTHR18895:SF74">
    <property type="entry name" value="MTRF1L RELEASE FACTOR GLUTAMINE METHYLTRANSFERASE"/>
    <property type="match status" value="1"/>
</dbReference>
<evidence type="ECO:0000256" key="5">
    <source>
        <dbReference type="HAMAP-Rule" id="MF_02126"/>
    </source>
</evidence>
<evidence type="ECO:0000313" key="8">
    <source>
        <dbReference type="EMBL" id="MET1490792.1"/>
    </source>
</evidence>
<evidence type="ECO:0000256" key="4">
    <source>
        <dbReference type="ARBA" id="ARBA00048391"/>
    </source>
</evidence>
<reference evidence="8 9" key="1">
    <citation type="submission" date="2024-07" db="EMBL/GenBank/DDBJ databases">
        <title>Uliginosibacterium paludis KCTC:42655.</title>
        <authorList>
            <person name="Kim M.K."/>
        </authorList>
    </citation>
    <scope>NUCLEOTIDE SEQUENCE [LARGE SCALE GENOMIC DNA]</scope>
    <source>
        <strain evidence="8 9">KCTC 42655</strain>
    </source>
</reference>
<dbReference type="CDD" id="cd02440">
    <property type="entry name" value="AdoMet_MTases"/>
    <property type="match status" value="1"/>
</dbReference>